<evidence type="ECO:0000256" key="1">
    <source>
        <dbReference type="SAM" id="MobiDB-lite"/>
    </source>
</evidence>
<dbReference type="Proteomes" id="UP000015106">
    <property type="component" value="Chromosome 3"/>
</dbReference>
<dbReference type="AlphaFoldDB" id="A0A8R7TX81"/>
<feature type="region of interest" description="Disordered" evidence="1">
    <location>
        <begin position="1"/>
        <end position="32"/>
    </location>
</feature>
<evidence type="ECO:0000313" key="3">
    <source>
        <dbReference type="Proteomes" id="UP000015106"/>
    </source>
</evidence>
<dbReference type="Gramene" id="TuG1812G0300003684.01.T01">
    <property type="protein sequence ID" value="TuG1812G0300003684.01.T01.cds445513"/>
    <property type="gene ID" value="TuG1812G0300003684.01"/>
</dbReference>
<proteinExistence type="predicted"/>
<reference evidence="2" key="2">
    <citation type="submission" date="2018-03" db="EMBL/GenBank/DDBJ databases">
        <title>The Triticum urartu genome reveals the dynamic nature of wheat genome evolution.</title>
        <authorList>
            <person name="Ling H."/>
            <person name="Ma B."/>
            <person name="Shi X."/>
            <person name="Liu H."/>
            <person name="Dong L."/>
            <person name="Sun H."/>
            <person name="Cao Y."/>
            <person name="Gao Q."/>
            <person name="Zheng S."/>
            <person name="Li Y."/>
            <person name="Yu Y."/>
            <person name="Du H."/>
            <person name="Qi M."/>
            <person name="Li Y."/>
            <person name="Yu H."/>
            <person name="Cui Y."/>
            <person name="Wang N."/>
            <person name="Chen C."/>
            <person name="Wu H."/>
            <person name="Zhao Y."/>
            <person name="Zhang J."/>
            <person name="Li Y."/>
            <person name="Zhou W."/>
            <person name="Zhang B."/>
            <person name="Hu W."/>
            <person name="Eijk M."/>
            <person name="Tang J."/>
            <person name="Witsenboer H."/>
            <person name="Zhao S."/>
            <person name="Li Z."/>
            <person name="Zhang A."/>
            <person name="Wang D."/>
            <person name="Liang C."/>
        </authorList>
    </citation>
    <scope>NUCLEOTIDE SEQUENCE [LARGE SCALE GENOMIC DNA]</scope>
    <source>
        <strain evidence="2">cv. G1812</strain>
    </source>
</reference>
<evidence type="ECO:0000313" key="2">
    <source>
        <dbReference type="EnsemblPlants" id="TuG1812G0300003684.01.T01.cds445513"/>
    </source>
</evidence>
<dbReference type="EnsemblPlants" id="TuG1812G0300003684.01.T01">
    <property type="protein sequence ID" value="TuG1812G0300003684.01.T01.cds445513"/>
    <property type="gene ID" value="TuG1812G0300003684.01"/>
</dbReference>
<feature type="compositionally biased region" description="Gly residues" evidence="1">
    <location>
        <begin position="22"/>
        <end position="32"/>
    </location>
</feature>
<keyword evidence="3" id="KW-1185">Reference proteome</keyword>
<name>A0A8R7TX81_TRIUA</name>
<reference evidence="2" key="3">
    <citation type="submission" date="2022-06" db="UniProtKB">
        <authorList>
            <consortium name="EnsemblPlants"/>
        </authorList>
    </citation>
    <scope>IDENTIFICATION</scope>
</reference>
<feature type="compositionally biased region" description="Low complexity" evidence="1">
    <location>
        <begin position="1"/>
        <end position="21"/>
    </location>
</feature>
<organism evidence="2 3">
    <name type="scientific">Triticum urartu</name>
    <name type="common">Red wild einkorn</name>
    <name type="synonym">Crithodium urartu</name>
    <dbReference type="NCBI Taxonomy" id="4572"/>
    <lineage>
        <taxon>Eukaryota</taxon>
        <taxon>Viridiplantae</taxon>
        <taxon>Streptophyta</taxon>
        <taxon>Embryophyta</taxon>
        <taxon>Tracheophyta</taxon>
        <taxon>Spermatophyta</taxon>
        <taxon>Magnoliopsida</taxon>
        <taxon>Liliopsida</taxon>
        <taxon>Poales</taxon>
        <taxon>Poaceae</taxon>
        <taxon>BOP clade</taxon>
        <taxon>Pooideae</taxon>
        <taxon>Triticodae</taxon>
        <taxon>Triticeae</taxon>
        <taxon>Triticinae</taxon>
        <taxon>Triticum</taxon>
    </lineage>
</organism>
<protein>
    <submittedName>
        <fullName evidence="2">Uncharacterized protein</fullName>
    </submittedName>
</protein>
<reference evidence="3" key="1">
    <citation type="journal article" date="2013" name="Nature">
        <title>Draft genome of the wheat A-genome progenitor Triticum urartu.</title>
        <authorList>
            <person name="Ling H.Q."/>
            <person name="Zhao S."/>
            <person name="Liu D."/>
            <person name="Wang J."/>
            <person name="Sun H."/>
            <person name="Zhang C."/>
            <person name="Fan H."/>
            <person name="Li D."/>
            <person name="Dong L."/>
            <person name="Tao Y."/>
            <person name="Gao C."/>
            <person name="Wu H."/>
            <person name="Li Y."/>
            <person name="Cui Y."/>
            <person name="Guo X."/>
            <person name="Zheng S."/>
            <person name="Wang B."/>
            <person name="Yu K."/>
            <person name="Liang Q."/>
            <person name="Yang W."/>
            <person name="Lou X."/>
            <person name="Chen J."/>
            <person name="Feng M."/>
            <person name="Jian J."/>
            <person name="Zhang X."/>
            <person name="Luo G."/>
            <person name="Jiang Y."/>
            <person name="Liu J."/>
            <person name="Wang Z."/>
            <person name="Sha Y."/>
            <person name="Zhang B."/>
            <person name="Wu H."/>
            <person name="Tang D."/>
            <person name="Shen Q."/>
            <person name="Xue P."/>
            <person name="Zou S."/>
            <person name="Wang X."/>
            <person name="Liu X."/>
            <person name="Wang F."/>
            <person name="Yang Y."/>
            <person name="An X."/>
            <person name="Dong Z."/>
            <person name="Zhang K."/>
            <person name="Zhang X."/>
            <person name="Luo M.C."/>
            <person name="Dvorak J."/>
            <person name="Tong Y."/>
            <person name="Wang J."/>
            <person name="Yang H."/>
            <person name="Li Z."/>
            <person name="Wang D."/>
            <person name="Zhang A."/>
            <person name="Wang J."/>
        </authorList>
    </citation>
    <scope>NUCLEOTIDE SEQUENCE</scope>
    <source>
        <strain evidence="3">cv. G1812</strain>
    </source>
</reference>
<sequence>MPSSSAVDGGTGTAGDASCGRRGAGAAAGGEK</sequence>
<accession>A0A8R7TX81</accession>